<evidence type="ECO:0000256" key="1">
    <source>
        <dbReference type="ARBA" id="ARBA00004651"/>
    </source>
</evidence>
<organism evidence="9 10">
    <name type="scientific">Azohydromonas lata</name>
    <dbReference type="NCBI Taxonomy" id="45677"/>
    <lineage>
        <taxon>Bacteria</taxon>
        <taxon>Pseudomonadati</taxon>
        <taxon>Pseudomonadota</taxon>
        <taxon>Betaproteobacteria</taxon>
        <taxon>Burkholderiales</taxon>
        <taxon>Sphaerotilaceae</taxon>
        <taxon>Azohydromonas</taxon>
    </lineage>
</organism>
<feature type="transmembrane region" description="Helical" evidence="8">
    <location>
        <begin position="219"/>
        <end position="248"/>
    </location>
</feature>
<feature type="transmembrane region" description="Helical" evidence="8">
    <location>
        <begin position="98"/>
        <end position="118"/>
    </location>
</feature>
<comment type="caution">
    <text evidence="9">The sequence shown here is derived from an EMBL/GenBank/DDBJ whole genome shotgun (WGS) entry which is preliminary data.</text>
</comment>
<keyword evidence="6 8" id="KW-1133">Transmembrane helix</keyword>
<evidence type="ECO:0000256" key="3">
    <source>
        <dbReference type="ARBA" id="ARBA00022670"/>
    </source>
</evidence>
<dbReference type="Pfam" id="PF09721">
    <property type="entry name" value="Exosortase_EpsH"/>
    <property type="match status" value="1"/>
</dbReference>
<dbReference type="RefSeq" id="WP_322464330.1">
    <property type="nucleotide sequence ID" value="NZ_JAXOJX010000002.1"/>
</dbReference>
<feature type="transmembrane region" description="Helical" evidence="8">
    <location>
        <begin position="125"/>
        <end position="147"/>
    </location>
</feature>
<dbReference type="InterPro" id="IPR013426">
    <property type="entry name" value="EpsH-like"/>
</dbReference>
<proteinExistence type="predicted"/>
<keyword evidence="10" id="KW-1185">Reference proteome</keyword>
<dbReference type="EMBL" id="JAXOJX010000002">
    <property type="protein sequence ID" value="MDZ5455575.1"/>
    <property type="molecule type" value="Genomic_DNA"/>
</dbReference>
<keyword evidence="5" id="KW-0378">Hydrolase</keyword>
<gene>
    <name evidence="9" type="primary">xrtB</name>
    <name evidence="9" type="ORF">SM757_03210</name>
</gene>
<keyword evidence="2" id="KW-1003">Cell membrane</keyword>
<feature type="transmembrane region" description="Helical" evidence="8">
    <location>
        <begin position="72"/>
        <end position="92"/>
    </location>
</feature>
<evidence type="ECO:0000313" key="9">
    <source>
        <dbReference type="EMBL" id="MDZ5455575.1"/>
    </source>
</evidence>
<evidence type="ECO:0000256" key="6">
    <source>
        <dbReference type="ARBA" id="ARBA00022989"/>
    </source>
</evidence>
<dbReference type="NCBIfam" id="TIGR04178">
    <property type="entry name" value="exo_archaeo"/>
    <property type="match status" value="1"/>
</dbReference>
<dbReference type="InterPro" id="IPR017544">
    <property type="entry name" value="Exosortase-2"/>
</dbReference>
<accession>A0ABU5I8Z8</accession>
<evidence type="ECO:0000256" key="5">
    <source>
        <dbReference type="ARBA" id="ARBA00022801"/>
    </source>
</evidence>
<dbReference type="InterPro" id="IPR019127">
    <property type="entry name" value="Exosortase"/>
</dbReference>
<protein>
    <submittedName>
        <fullName evidence="9">Exosortase B</fullName>
    </submittedName>
</protein>
<evidence type="ECO:0000256" key="4">
    <source>
        <dbReference type="ARBA" id="ARBA00022692"/>
    </source>
</evidence>
<evidence type="ECO:0000256" key="7">
    <source>
        <dbReference type="ARBA" id="ARBA00023136"/>
    </source>
</evidence>
<feature type="transmembrane region" description="Helical" evidence="8">
    <location>
        <begin position="184"/>
        <end position="207"/>
    </location>
</feature>
<keyword evidence="3" id="KW-0645">Protease</keyword>
<feature type="transmembrane region" description="Helical" evidence="8">
    <location>
        <begin position="254"/>
        <end position="275"/>
    </location>
</feature>
<comment type="subcellular location">
    <subcellularLocation>
        <location evidence="1">Cell membrane</location>
        <topology evidence="1">Multi-pass membrane protein</topology>
    </subcellularLocation>
</comment>
<name>A0ABU5I8Z8_9BURK</name>
<dbReference type="InterPro" id="IPR026392">
    <property type="entry name" value="Exo/Archaeosortase_dom"/>
</dbReference>
<reference evidence="9 10" key="1">
    <citation type="submission" date="2023-11" db="EMBL/GenBank/DDBJ databases">
        <title>Draft genome of Azohydromonas lata strain H1 (DSM1123), a polyhydroxyalkanoate producer.</title>
        <authorList>
            <person name="Traversa D."/>
            <person name="D'Addabbo P."/>
            <person name="Pazzani C."/>
            <person name="Manzari C."/>
            <person name="Chiara M."/>
            <person name="Scrascia M."/>
        </authorList>
    </citation>
    <scope>NUCLEOTIDE SEQUENCE [LARGE SCALE GENOMIC DNA]</scope>
    <source>
        <strain evidence="9 10">H1</strain>
    </source>
</reference>
<keyword evidence="4 8" id="KW-0812">Transmembrane</keyword>
<evidence type="ECO:0000256" key="8">
    <source>
        <dbReference type="SAM" id="Phobius"/>
    </source>
</evidence>
<dbReference type="Proteomes" id="UP001293718">
    <property type="component" value="Unassembled WGS sequence"/>
</dbReference>
<evidence type="ECO:0000313" key="10">
    <source>
        <dbReference type="Proteomes" id="UP001293718"/>
    </source>
</evidence>
<dbReference type="NCBIfam" id="TIGR02602">
    <property type="entry name" value="8TM_EpsH"/>
    <property type="match status" value="1"/>
</dbReference>
<feature type="transmembrane region" description="Helical" evidence="8">
    <location>
        <begin position="12"/>
        <end position="34"/>
    </location>
</feature>
<keyword evidence="7 8" id="KW-0472">Membrane</keyword>
<evidence type="ECO:0000256" key="2">
    <source>
        <dbReference type="ARBA" id="ARBA00022475"/>
    </source>
</evidence>
<dbReference type="NCBIfam" id="TIGR03113">
    <property type="entry name" value="exosort_XrtB"/>
    <property type="match status" value="1"/>
</dbReference>
<sequence>MKAAGLPHPLWAVQYWPAWLLGLGFALLYVPTFLDLSRTVWASDAQGHGPIILVVSYWLAWRKRHELMTAPVASRPWTGTMALILGLLLYVFGRSQSVIAFEVGSQIFLWLGVLLIFRGWAAVRVVWFSLFFLVFMAPLPGALVSALTAPLKSAVSTVAETVLYALGYPVARTGAMLNIGQYQLFVADACAGLNSMFTLESLGLLYMNLMNYKSVARNIALAIFIIPISFCANVVRVMILVLITYYFGDEAGQGFIHGFAGMVLFMVALVLMLLVDCPLGRLFPEKSAQSNPQRKVPA</sequence>